<sequence length="63" mass="7359">MREILMEIFLFIRPYVFIALGWMEIKYLGIVLSLILVACIFVTLFLTVCAILKICTSIVRKLY</sequence>
<proteinExistence type="predicted"/>
<evidence type="ECO:0000313" key="3">
    <source>
        <dbReference type="Proteomes" id="UP000054526"/>
    </source>
</evidence>
<comment type="caution">
    <text evidence="2">The sequence shown here is derived from an EMBL/GenBank/DDBJ whole genome shotgun (WGS) entry which is preliminary data.</text>
</comment>
<dbReference type="Proteomes" id="UP000054526">
    <property type="component" value="Unassembled WGS sequence"/>
</dbReference>
<keyword evidence="3" id="KW-1185">Reference proteome</keyword>
<keyword evidence="1" id="KW-0812">Transmembrane</keyword>
<keyword evidence="1" id="KW-1133">Transmembrane helix</keyword>
<protein>
    <submittedName>
        <fullName evidence="2">Uncharacterized protein</fullName>
    </submittedName>
</protein>
<keyword evidence="1" id="KW-0472">Membrane</keyword>
<evidence type="ECO:0000313" key="2">
    <source>
        <dbReference type="EMBL" id="KIL35419.1"/>
    </source>
</evidence>
<feature type="transmembrane region" description="Helical" evidence="1">
    <location>
        <begin position="5"/>
        <end position="23"/>
    </location>
</feature>
<evidence type="ECO:0000256" key="1">
    <source>
        <dbReference type="SAM" id="Phobius"/>
    </source>
</evidence>
<dbReference type="RefSeq" id="WP_041064299.1">
    <property type="nucleotide sequence ID" value="NZ_JXAL01000022.1"/>
</dbReference>
<feature type="transmembrane region" description="Helical" evidence="1">
    <location>
        <begin position="29"/>
        <end position="52"/>
    </location>
</feature>
<dbReference type="EMBL" id="JXAL01000022">
    <property type="protein sequence ID" value="KIL35419.1"/>
    <property type="molecule type" value="Genomic_DNA"/>
</dbReference>
<gene>
    <name evidence="2" type="ORF">SD71_14055</name>
</gene>
<organism evidence="2 3">
    <name type="scientific">Cohnella kolymensis</name>
    <dbReference type="NCBI Taxonomy" id="1590652"/>
    <lineage>
        <taxon>Bacteria</taxon>
        <taxon>Bacillati</taxon>
        <taxon>Bacillota</taxon>
        <taxon>Bacilli</taxon>
        <taxon>Bacillales</taxon>
        <taxon>Paenibacillaceae</taxon>
        <taxon>Cohnella</taxon>
    </lineage>
</organism>
<name>A0ABR5A310_9BACL</name>
<reference evidence="2 3" key="1">
    <citation type="submission" date="2014-12" db="EMBL/GenBank/DDBJ databases">
        <title>Draft genome sequence of Cohnella kolymensis strain B-2846.</title>
        <authorList>
            <person name="Karlyshev A.V."/>
            <person name="Kudryashova E.B."/>
        </authorList>
    </citation>
    <scope>NUCLEOTIDE SEQUENCE [LARGE SCALE GENOMIC DNA]</scope>
    <source>
        <strain evidence="2 3">VKM B-2846</strain>
    </source>
</reference>
<accession>A0ABR5A310</accession>